<dbReference type="AlphaFoldDB" id="A0A3D8RCH6"/>
<dbReference type="Gene3D" id="3.40.50.2300">
    <property type="match status" value="1"/>
</dbReference>
<dbReference type="PROSITE" id="PS50109">
    <property type="entry name" value="HIS_KIN"/>
    <property type="match status" value="1"/>
</dbReference>
<dbReference type="PROSITE" id="PS50110">
    <property type="entry name" value="RESPONSE_REGULATORY"/>
    <property type="match status" value="1"/>
</dbReference>
<comment type="catalytic activity">
    <reaction evidence="1">
        <text>ATP + protein L-histidine = ADP + protein N-phospho-L-histidine.</text>
        <dbReference type="EC" id="2.7.13.3"/>
    </reaction>
</comment>
<dbReference type="Gene3D" id="3.30.450.20">
    <property type="entry name" value="PAS domain"/>
    <property type="match status" value="2"/>
</dbReference>
<keyword evidence="5" id="KW-0418">Kinase</keyword>
<dbReference type="InterPro" id="IPR011006">
    <property type="entry name" value="CheY-like_superfamily"/>
</dbReference>
<dbReference type="PRINTS" id="PR00344">
    <property type="entry name" value="BCTRLSENSOR"/>
</dbReference>
<gene>
    <name evidence="10" type="ORF">BP5796_07783</name>
</gene>
<dbReference type="Pfam" id="PF00072">
    <property type="entry name" value="Response_reg"/>
    <property type="match status" value="1"/>
</dbReference>
<dbReference type="EC" id="2.7.13.3" evidence="2"/>
<evidence type="ECO:0000259" key="9">
    <source>
        <dbReference type="PROSITE" id="PS50112"/>
    </source>
</evidence>
<feature type="domain" description="Histidine kinase" evidence="7">
    <location>
        <begin position="727"/>
        <end position="989"/>
    </location>
</feature>
<proteinExistence type="predicted"/>
<dbReference type="CDD" id="cd00082">
    <property type="entry name" value="HisKA"/>
    <property type="match status" value="1"/>
</dbReference>
<dbReference type="InterPro" id="IPR004358">
    <property type="entry name" value="Sig_transdc_His_kin-like_C"/>
</dbReference>
<evidence type="ECO:0000313" key="10">
    <source>
        <dbReference type="EMBL" id="RDW71749.1"/>
    </source>
</evidence>
<evidence type="ECO:0000256" key="3">
    <source>
        <dbReference type="ARBA" id="ARBA00022553"/>
    </source>
</evidence>
<dbReference type="InterPro" id="IPR000014">
    <property type="entry name" value="PAS"/>
</dbReference>
<dbReference type="SUPFAM" id="SSF55785">
    <property type="entry name" value="PYP-like sensor domain (PAS domain)"/>
    <property type="match status" value="1"/>
</dbReference>
<dbReference type="EMBL" id="PDLN01000011">
    <property type="protein sequence ID" value="RDW71749.1"/>
    <property type="molecule type" value="Genomic_DNA"/>
</dbReference>
<dbReference type="PANTHER" id="PTHR43047">
    <property type="entry name" value="TWO-COMPONENT HISTIDINE PROTEIN KINASE"/>
    <property type="match status" value="1"/>
</dbReference>
<dbReference type="PROSITE" id="PS50112">
    <property type="entry name" value="PAS"/>
    <property type="match status" value="1"/>
</dbReference>
<dbReference type="InterPro" id="IPR058846">
    <property type="entry name" value="PAS-like"/>
</dbReference>
<dbReference type="SMART" id="SM00388">
    <property type="entry name" value="HisKA"/>
    <property type="match status" value="1"/>
</dbReference>
<keyword evidence="4" id="KW-0808">Transferase</keyword>
<dbReference type="SMART" id="SM00387">
    <property type="entry name" value="HATPase_c"/>
    <property type="match status" value="1"/>
</dbReference>
<dbReference type="InterPro" id="IPR001789">
    <property type="entry name" value="Sig_transdc_resp-reg_receiver"/>
</dbReference>
<dbReference type="SUPFAM" id="SSF55874">
    <property type="entry name" value="ATPase domain of HSP90 chaperone/DNA topoisomerase II/histidine kinase"/>
    <property type="match status" value="1"/>
</dbReference>
<dbReference type="GO" id="GO:0000155">
    <property type="term" value="F:phosphorelay sensor kinase activity"/>
    <property type="evidence" value="ECO:0007669"/>
    <property type="project" value="InterPro"/>
</dbReference>
<dbReference type="InterPro" id="IPR035965">
    <property type="entry name" value="PAS-like_dom_sf"/>
</dbReference>
<dbReference type="SUPFAM" id="SSF52172">
    <property type="entry name" value="CheY-like"/>
    <property type="match status" value="1"/>
</dbReference>
<dbReference type="Gene3D" id="3.30.565.10">
    <property type="entry name" value="Histidine kinase-like ATPase, C-terminal domain"/>
    <property type="match status" value="1"/>
</dbReference>
<comment type="caution">
    <text evidence="10">The sequence shown here is derived from an EMBL/GenBank/DDBJ whole genome shotgun (WGS) entry which is preliminary data.</text>
</comment>
<dbReference type="Pfam" id="PF26131">
    <property type="entry name" value="PAS-like"/>
    <property type="match status" value="1"/>
</dbReference>
<evidence type="ECO:0000256" key="1">
    <source>
        <dbReference type="ARBA" id="ARBA00000085"/>
    </source>
</evidence>
<evidence type="ECO:0000259" key="8">
    <source>
        <dbReference type="PROSITE" id="PS50110"/>
    </source>
</evidence>
<dbReference type="Pfam" id="PF00512">
    <property type="entry name" value="HisKA"/>
    <property type="match status" value="1"/>
</dbReference>
<dbReference type="GO" id="GO:0009927">
    <property type="term" value="F:histidine phosphotransfer kinase activity"/>
    <property type="evidence" value="ECO:0007669"/>
    <property type="project" value="TreeGrafter"/>
</dbReference>
<evidence type="ECO:0000313" key="11">
    <source>
        <dbReference type="Proteomes" id="UP000256328"/>
    </source>
</evidence>
<dbReference type="Pfam" id="PF13188">
    <property type="entry name" value="PAS_8"/>
    <property type="match status" value="1"/>
</dbReference>
<evidence type="ECO:0000256" key="6">
    <source>
        <dbReference type="PROSITE-ProRule" id="PRU00169"/>
    </source>
</evidence>
<dbReference type="InterPro" id="IPR005467">
    <property type="entry name" value="His_kinase_dom"/>
</dbReference>
<evidence type="ECO:0000256" key="5">
    <source>
        <dbReference type="ARBA" id="ARBA00022777"/>
    </source>
</evidence>
<dbReference type="InterPro" id="IPR003661">
    <property type="entry name" value="HisK_dim/P_dom"/>
</dbReference>
<dbReference type="SUPFAM" id="SSF47384">
    <property type="entry name" value="Homodimeric domain of signal transducing histidine kinase"/>
    <property type="match status" value="1"/>
</dbReference>
<dbReference type="SMART" id="SM00448">
    <property type="entry name" value="REC"/>
    <property type="match status" value="1"/>
</dbReference>
<dbReference type="InterPro" id="IPR036097">
    <property type="entry name" value="HisK_dim/P_sf"/>
</dbReference>
<dbReference type="Gene3D" id="1.10.287.130">
    <property type="match status" value="1"/>
</dbReference>
<protein>
    <recommendedName>
        <fullName evidence="2">histidine kinase</fullName>
        <ecNumber evidence="2">2.7.13.3</ecNumber>
    </recommendedName>
</protein>
<feature type="domain" description="PAS" evidence="9">
    <location>
        <begin position="573"/>
        <end position="609"/>
    </location>
</feature>
<keyword evidence="11" id="KW-1185">Reference proteome</keyword>
<dbReference type="PANTHER" id="PTHR43047:SF72">
    <property type="entry name" value="OSMOSENSING HISTIDINE PROTEIN KINASE SLN1"/>
    <property type="match status" value="1"/>
</dbReference>
<sequence length="1199" mass="134506">MVPEEHLRRRRKLPLDTPSSALSEVGLVDLCQADGRPIFILDLEQDRVAVPRPVFFNNSLRASSRLFAQLFSKKDHGLLGVSYDRDQADFALWATELVLPEESPNLEALPYVHRDFAWTKATLKSRWRVISGLRVRETVSTTHTGDVLVSQKVYTVEHVRASDNPANSSSAALEESVQKLREPNLDWTRSPPPLQLSSHVQFIRGVDWASTDIGPMETWPPLLRSMCNLIIADPTPAGIFWGEKSNMIYNEAFISIAGQKHPSLMGQHPAIPFAEVWDHFEGILEHCRSTGKAVQEEDVCLFLERHGFPEETYVSFTFTPILGQDDIVVGNYHTVHESTRTTIAERRMSMLLEIGQLTATAHNMAEYWAQVLSALETNENDIPFAILYSVSQKGPSDYSSLSSESSTSYKKCIFEGSLGVTQEHKTLPFMFELADDTCSFAPAFRNALQANGPVLIQTGDEGFESIVAMTPTEGQRRGFGDPFKSAVICPLRPTNRRDGVGFLMMGLNTRRPYDEEYRVFIDLLTRQMGTSLASTLLYEDERRRGLTAAEQAAEDQARLSAELLLRTEEIKRTEQRFAHLMQLAPIGVFIRDISGQIIYCNDKWYEFMGQHKDADRYLSQAAAIEEASQSSSGPEWNQLVVQKSPVTFEMKLSNSGCSPAHMGEESVDGSIWILTSAYPELAEDGTVTSVVGYLTDISQQKWAEAVQQKLVKDALESRRQQEYFIDMTSHEIRNPLSAIMHSADGILTCLKDPMFKGLSSVRDLLEQSVDAAHTVLYCAQHQKNIVDDILTLSKLDSKLLLITPSTTYPVEVAKHTLKMFEAQFSTFGIEYFFDNRLSDKDTMMAFIFDPSRLIQVLINLITNAIKFTKGENVRRITITLKISSTSPSEELHGFEYFPTKKSVHVEKHPRDVYIQFSVTDTGCGLRDNQKDTLFKRFSQASPRTHIQYGGSGLGLFICREIVELQGGQIGVASKYRVGSTFAFYIKAQRPSESPELVNSIGNNSVDQSPVTDLGSFSAGLAIPTVMSLPAEQSFPVRTEVDQISKPNIDRALKILIVEDNLVNQRVLFKQLKKQACVVYLANHGAEALDFIRKTKLWKASDEPEGSKEDLSVILMDIEMPVMDGLTCTREIRRLQNEGLILQHIPVIAVTANARKEQINQIHEAGLDQVISKPFRVVELIALINKTIKEIEAPPHEMND</sequence>
<keyword evidence="3 6" id="KW-0597">Phosphoprotein</keyword>
<evidence type="ECO:0000259" key="7">
    <source>
        <dbReference type="PROSITE" id="PS50109"/>
    </source>
</evidence>
<feature type="modified residue" description="4-aspartylphosphate" evidence="6">
    <location>
        <position position="1116"/>
    </location>
</feature>
<feature type="domain" description="Response regulatory" evidence="8">
    <location>
        <begin position="1053"/>
        <end position="1187"/>
    </location>
</feature>
<dbReference type="Proteomes" id="UP000256328">
    <property type="component" value="Unassembled WGS sequence"/>
</dbReference>
<dbReference type="Pfam" id="PF02518">
    <property type="entry name" value="HATPase_c"/>
    <property type="match status" value="1"/>
</dbReference>
<dbReference type="GO" id="GO:0005886">
    <property type="term" value="C:plasma membrane"/>
    <property type="evidence" value="ECO:0007669"/>
    <property type="project" value="TreeGrafter"/>
</dbReference>
<organism evidence="10 11">
    <name type="scientific">Coleophoma crateriformis</name>
    <dbReference type="NCBI Taxonomy" id="565419"/>
    <lineage>
        <taxon>Eukaryota</taxon>
        <taxon>Fungi</taxon>
        <taxon>Dikarya</taxon>
        <taxon>Ascomycota</taxon>
        <taxon>Pezizomycotina</taxon>
        <taxon>Leotiomycetes</taxon>
        <taxon>Helotiales</taxon>
        <taxon>Dermateaceae</taxon>
        <taxon>Coleophoma</taxon>
    </lineage>
</organism>
<dbReference type="OrthoDB" id="60033at2759"/>
<dbReference type="CDD" id="cd17546">
    <property type="entry name" value="REC_hyHK_CKI1_RcsC-like"/>
    <property type="match status" value="1"/>
</dbReference>
<evidence type="ECO:0000256" key="2">
    <source>
        <dbReference type="ARBA" id="ARBA00012438"/>
    </source>
</evidence>
<evidence type="ECO:0000256" key="4">
    <source>
        <dbReference type="ARBA" id="ARBA00022679"/>
    </source>
</evidence>
<accession>A0A3D8RCH6</accession>
<name>A0A3D8RCH6_9HELO</name>
<dbReference type="InterPro" id="IPR003594">
    <property type="entry name" value="HATPase_dom"/>
</dbReference>
<dbReference type="InterPro" id="IPR036890">
    <property type="entry name" value="HATPase_C_sf"/>
</dbReference>
<reference evidence="10 11" key="1">
    <citation type="journal article" date="2018" name="IMA Fungus">
        <title>IMA Genome-F 9: Draft genome sequence of Annulohypoxylon stygium, Aspergillus mulundensis, Berkeleyomyces basicola (syn. Thielaviopsis basicola), Ceratocystis smalleyi, two Cercospora beticola strains, Coleophoma cylindrospora, Fusarium fracticaudum, Phialophora cf. hyalina, and Morchella septimelata.</title>
        <authorList>
            <person name="Wingfield B.D."/>
            <person name="Bills G.F."/>
            <person name="Dong Y."/>
            <person name="Huang W."/>
            <person name="Nel W.J."/>
            <person name="Swalarsk-Parry B.S."/>
            <person name="Vaghefi N."/>
            <person name="Wilken P.M."/>
            <person name="An Z."/>
            <person name="de Beer Z.W."/>
            <person name="De Vos L."/>
            <person name="Chen L."/>
            <person name="Duong T.A."/>
            <person name="Gao Y."/>
            <person name="Hammerbacher A."/>
            <person name="Kikkert J.R."/>
            <person name="Li Y."/>
            <person name="Li H."/>
            <person name="Li K."/>
            <person name="Li Q."/>
            <person name="Liu X."/>
            <person name="Ma X."/>
            <person name="Naidoo K."/>
            <person name="Pethybridge S.J."/>
            <person name="Sun J."/>
            <person name="Steenkamp E.T."/>
            <person name="van der Nest M.A."/>
            <person name="van Wyk S."/>
            <person name="Wingfield M.J."/>
            <person name="Xiong C."/>
            <person name="Yue Q."/>
            <person name="Zhang X."/>
        </authorList>
    </citation>
    <scope>NUCLEOTIDE SEQUENCE [LARGE SCALE GENOMIC DNA]</scope>
    <source>
        <strain evidence="10 11">BP5796</strain>
    </source>
</reference>